<sequence length="142" mass="16070">MPRRNEVTVLLVEDDDLDAEAVRRSFDKNEVPAKLQRAESGLQALDILRAFNTSDRQDENACIVFLDLNMPGVNGHDFLTELRSDPRLKKIPVFILTTSDHARDIEKAYAQNVAGYFTKSHLSDLIVVLNQYIDSARLPSLE</sequence>
<dbReference type="PROSITE" id="PS50110">
    <property type="entry name" value="RESPONSE_REGULATORY"/>
    <property type="match status" value="1"/>
</dbReference>
<name>A0A5B1CGS8_9BACT</name>
<evidence type="ECO:0000313" key="3">
    <source>
        <dbReference type="EMBL" id="KAA1259411.1"/>
    </source>
</evidence>
<feature type="domain" description="Response regulatory" evidence="2">
    <location>
        <begin position="8"/>
        <end position="134"/>
    </location>
</feature>
<dbReference type="InterPro" id="IPR001789">
    <property type="entry name" value="Sig_transdc_resp-reg_receiver"/>
</dbReference>
<evidence type="ECO:0000256" key="1">
    <source>
        <dbReference type="PROSITE-ProRule" id="PRU00169"/>
    </source>
</evidence>
<feature type="modified residue" description="4-aspartylphosphate" evidence="1">
    <location>
        <position position="67"/>
    </location>
</feature>
<dbReference type="GO" id="GO:0000160">
    <property type="term" value="P:phosphorelay signal transduction system"/>
    <property type="evidence" value="ECO:0007669"/>
    <property type="project" value="InterPro"/>
</dbReference>
<accession>A0A5B1CGS8</accession>
<comment type="caution">
    <text evidence="3">The sequence shown here is derived from an EMBL/GenBank/DDBJ whole genome shotgun (WGS) entry which is preliminary data.</text>
</comment>
<protein>
    <submittedName>
        <fullName evidence="3">Response regulator rcp1</fullName>
    </submittedName>
</protein>
<dbReference type="PANTHER" id="PTHR44520:SF2">
    <property type="entry name" value="RESPONSE REGULATOR RCP1"/>
    <property type="match status" value="1"/>
</dbReference>
<dbReference type="EMBL" id="VRLW01000001">
    <property type="protein sequence ID" value="KAA1259411.1"/>
    <property type="molecule type" value="Genomic_DNA"/>
</dbReference>
<dbReference type="RefSeq" id="WP_068265459.1">
    <property type="nucleotide sequence ID" value="NZ_LWSK01000088.1"/>
</dbReference>
<evidence type="ECO:0000313" key="4">
    <source>
        <dbReference type="Proteomes" id="UP000322699"/>
    </source>
</evidence>
<dbReference type="AlphaFoldDB" id="A0A5B1CGS8"/>
<proteinExistence type="predicted"/>
<keyword evidence="4" id="KW-1185">Reference proteome</keyword>
<dbReference type="OrthoDB" id="195863at2"/>
<dbReference type="InterPro" id="IPR052893">
    <property type="entry name" value="TCS_response_regulator"/>
</dbReference>
<reference evidence="3 4" key="1">
    <citation type="submission" date="2019-08" db="EMBL/GenBank/DDBJ databases">
        <title>Deep-cultivation of Planctomycetes and their phenomic and genomic characterization uncovers novel biology.</title>
        <authorList>
            <person name="Wiegand S."/>
            <person name="Jogler M."/>
            <person name="Boedeker C."/>
            <person name="Pinto D."/>
            <person name="Vollmers J."/>
            <person name="Rivas-Marin E."/>
            <person name="Kohn T."/>
            <person name="Peeters S.H."/>
            <person name="Heuer A."/>
            <person name="Rast P."/>
            <person name="Oberbeckmann S."/>
            <person name="Bunk B."/>
            <person name="Jeske O."/>
            <person name="Meyerdierks A."/>
            <person name="Storesund J.E."/>
            <person name="Kallscheuer N."/>
            <person name="Luecker S."/>
            <person name="Lage O.M."/>
            <person name="Pohl T."/>
            <person name="Merkel B.J."/>
            <person name="Hornburger P."/>
            <person name="Mueller R.-W."/>
            <person name="Bruemmer F."/>
            <person name="Labrenz M."/>
            <person name="Spormann A.M."/>
            <person name="Op Den Camp H."/>
            <person name="Overmann J."/>
            <person name="Amann R."/>
            <person name="Jetten M.S.M."/>
            <person name="Mascher T."/>
            <person name="Medema M.H."/>
            <person name="Devos D.P."/>
            <person name="Kaster A.-K."/>
            <person name="Ovreas L."/>
            <person name="Rohde M."/>
            <person name="Galperin M.Y."/>
            <person name="Jogler C."/>
        </authorList>
    </citation>
    <scope>NUCLEOTIDE SEQUENCE [LARGE SCALE GENOMIC DNA]</scope>
    <source>
        <strain evidence="3 4">LF1</strain>
    </source>
</reference>
<dbReference type="SUPFAM" id="SSF52172">
    <property type="entry name" value="CheY-like"/>
    <property type="match status" value="1"/>
</dbReference>
<dbReference type="Pfam" id="PF00072">
    <property type="entry name" value="Response_reg"/>
    <property type="match status" value="1"/>
</dbReference>
<dbReference type="CDD" id="cd17557">
    <property type="entry name" value="REC_Rcp-like"/>
    <property type="match status" value="1"/>
</dbReference>
<dbReference type="InterPro" id="IPR011006">
    <property type="entry name" value="CheY-like_superfamily"/>
</dbReference>
<gene>
    <name evidence="3" type="primary">rcp1_2</name>
    <name evidence="3" type="ORF">LF1_19430</name>
</gene>
<evidence type="ECO:0000259" key="2">
    <source>
        <dbReference type="PROSITE" id="PS50110"/>
    </source>
</evidence>
<organism evidence="3 4">
    <name type="scientific">Rubripirellula obstinata</name>
    <dbReference type="NCBI Taxonomy" id="406547"/>
    <lineage>
        <taxon>Bacteria</taxon>
        <taxon>Pseudomonadati</taxon>
        <taxon>Planctomycetota</taxon>
        <taxon>Planctomycetia</taxon>
        <taxon>Pirellulales</taxon>
        <taxon>Pirellulaceae</taxon>
        <taxon>Rubripirellula</taxon>
    </lineage>
</organism>
<keyword evidence="1" id="KW-0597">Phosphoprotein</keyword>
<dbReference type="Proteomes" id="UP000322699">
    <property type="component" value="Unassembled WGS sequence"/>
</dbReference>
<dbReference type="PANTHER" id="PTHR44520">
    <property type="entry name" value="RESPONSE REGULATOR RCP1-RELATED"/>
    <property type="match status" value="1"/>
</dbReference>
<dbReference type="SMART" id="SM00448">
    <property type="entry name" value="REC"/>
    <property type="match status" value="1"/>
</dbReference>
<dbReference type="Gene3D" id="3.40.50.2300">
    <property type="match status" value="1"/>
</dbReference>